<gene>
    <name evidence="1" type="ORF">F5I99_03675</name>
</gene>
<dbReference type="KEGG" id="nik:F5I99_03675"/>
<dbReference type="EMBL" id="CP044222">
    <property type="protein sequence ID" value="QEW05661.1"/>
    <property type="molecule type" value="Genomic_DNA"/>
</dbReference>
<protein>
    <submittedName>
        <fullName evidence="1">Uncharacterized protein</fullName>
    </submittedName>
</protein>
<keyword evidence="2" id="KW-1185">Reference proteome</keyword>
<dbReference type="Proteomes" id="UP000325606">
    <property type="component" value="Chromosome"/>
</dbReference>
<evidence type="ECO:0000313" key="2">
    <source>
        <dbReference type="Proteomes" id="UP000325606"/>
    </source>
</evidence>
<accession>A0A5J6LBI3</accession>
<dbReference type="AlphaFoldDB" id="A0A5J6LBI3"/>
<evidence type="ECO:0000313" key="1">
    <source>
        <dbReference type="EMBL" id="QEW05661.1"/>
    </source>
</evidence>
<sequence>MTIRIATTLRVARAQAIIDAIDASLTPATFEQYSGGQPDPDASIDSIPAYAAETAYSIGEYVTAAGRYYRAENGGTSAATAPAWPTNGSTVTDNDITWRDLGEIPILLGTLTLSQPCGTVVVTELAGGVTVVAIEFYAWTEDASADASNIASWGRFRDGDGNTVLDGSVGAEGSGADFIINTTSIVAGGPIRIKEGTTPQLIEPGS</sequence>
<name>A0A5J6LBI3_9GAMM</name>
<organism evidence="1 2">
    <name type="scientific">Nitrincola iocasae</name>
    <dbReference type="NCBI Taxonomy" id="2614693"/>
    <lineage>
        <taxon>Bacteria</taxon>
        <taxon>Pseudomonadati</taxon>
        <taxon>Pseudomonadota</taxon>
        <taxon>Gammaproteobacteria</taxon>
        <taxon>Oceanospirillales</taxon>
        <taxon>Oceanospirillaceae</taxon>
        <taxon>Nitrincola</taxon>
    </lineage>
</organism>
<dbReference type="RefSeq" id="WP_151053705.1">
    <property type="nucleotide sequence ID" value="NZ_CP044222.1"/>
</dbReference>
<proteinExistence type="predicted"/>
<reference evidence="1 2" key="1">
    <citation type="submission" date="2019-09" db="EMBL/GenBank/DDBJ databases">
        <title>Nitrincola iocasae sp. nov., a bacterium isolated from the sediment collected at a cold seep field in South China Sea.</title>
        <authorList>
            <person name="Zhang H."/>
            <person name="Wang H."/>
            <person name="Li C."/>
        </authorList>
    </citation>
    <scope>NUCLEOTIDE SEQUENCE [LARGE SCALE GENOMIC DNA]</scope>
    <source>
        <strain evidence="1 2">KXZD1103</strain>
    </source>
</reference>